<dbReference type="AlphaFoldDB" id="A0A225M8A2"/>
<dbReference type="Proteomes" id="UP000214603">
    <property type="component" value="Unassembled WGS sequence"/>
</dbReference>
<evidence type="ECO:0008006" key="5">
    <source>
        <dbReference type="Google" id="ProtNLM"/>
    </source>
</evidence>
<accession>A0A225M8A2</accession>
<evidence type="ECO:0000313" key="3">
    <source>
        <dbReference type="EMBL" id="OWT57557.1"/>
    </source>
</evidence>
<reference evidence="4" key="1">
    <citation type="submission" date="2017-06" db="EMBL/GenBank/DDBJ databases">
        <title>Herbaspirillum phytohormonus sp. nov., isolated from the root nodule of Robinia pseudoacacia in lead-zinc mine.</title>
        <authorList>
            <person name="Fan M."/>
            <person name="Lin Y."/>
        </authorList>
    </citation>
    <scope>NUCLEOTIDE SEQUENCE [LARGE SCALE GENOMIC DNA]</scope>
    <source>
        <strain evidence="4">SC-089</strain>
    </source>
</reference>
<evidence type="ECO:0000256" key="2">
    <source>
        <dbReference type="SAM" id="SignalP"/>
    </source>
</evidence>
<dbReference type="EMBL" id="NJIH01000009">
    <property type="protein sequence ID" value="OWT57557.1"/>
    <property type="molecule type" value="Genomic_DNA"/>
</dbReference>
<dbReference type="PANTHER" id="PTHR42928">
    <property type="entry name" value="TRICARBOXYLATE-BINDING PROTEIN"/>
    <property type="match status" value="1"/>
</dbReference>
<feature type="signal peptide" evidence="2">
    <location>
        <begin position="1"/>
        <end position="24"/>
    </location>
</feature>
<comment type="similarity">
    <text evidence="1">Belongs to the UPF0065 (bug) family.</text>
</comment>
<dbReference type="PANTHER" id="PTHR42928:SF5">
    <property type="entry name" value="BLR1237 PROTEIN"/>
    <property type="match status" value="1"/>
</dbReference>
<keyword evidence="2" id="KW-0732">Signal</keyword>
<dbReference type="InterPro" id="IPR005064">
    <property type="entry name" value="BUG"/>
</dbReference>
<dbReference type="RefSeq" id="WP_088604562.1">
    <property type="nucleotide sequence ID" value="NZ_NJIH01000009.1"/>
</dbReference>
<protein>
    <recommendedName>
        <fullName evidence="5">ABC transporter substrate-binding protein</fullName>
    </recommendedName>
</protein>
<name>A0A225M8A2_9BURK</name>
<evidence type="ECO:0000313" key="4">
    <source>
        <dbReference type="Proteomes" id="UP000214603"/>
    </source>
</evidence>
<comment type="caution">
    <text evidence="3">The sequence shown here is derived from an EMBL/GenBank/DDBJ whole genome shotgun (WGS) entry which is preliminary data.</text>
</comment>
<dbReference type="SUPFAM" id="SSF53850">
    <property type="entry name" value="Periplasmic binding protein-like II"/>
    <property type="match status" value="1"/>
</dbReference>
<sequence length="325" mass="34909">MNILKFSSKLLAIALFTSFSTAYAGPIGGNASTPISFVVPSSPGASSDVIARILGKAVTKTAGNPVIVENHPGANGIVGTQYVLNRKADGLTLLTTTSSVIVFNKFVFKKLPYDPQMDFEPLMVFARGTMMLGISPKLPYSTLPKLIEDAKKHPTKLNFGYATATQQLVGEIFQTISNTKFTFIAYKTNAAMLQAVITGEIDAAVSDPAGFASFIKSKKVNAVAVTAPKRLTGYPDTPTMTEQGIDFSMQTINGVFAKKGTPRTTRGALINVLKKSVTAPELRAYDESNAMDDFAIFGDEAQHYVEKMVNTTAHLVKKSGFQPTM</sequence>
<organism evidence="3 4">
    <name type="scientific">Candidimonas nitroreducens</name>
    <dbReference type="NCBI Taxonomy" id="683354"/>
    <lineage>
        <taxon>Bacteria</taxon>
        <taxon>Pseudomonadati</taxon>
        <taxon>Pseudomonadota</taxon>
        <taxon>Betaproteobacteria</taxon>
        <taxon>Burkholderiales</taxon>
        <taxon>Alcaligenaceae</taxon>
        <taxon>Candidimonas</taxon>
    </lineage>
</organism>
<proteinExistence type="inferred from homology"/>
<dbReference type="Gene3D" id="3.40.190.10">
    <property type="entry name" value="Periplasmic binding protein-like II"/>
    <property type="match status" value="1"/>
</dbReference>
<dbReference type="PIRSF" id="PIRSF017082">
    <property type="entry name" value="YflP"/>
    <property type="match status" value="1"/>
</dbReference>
<evidence type="ECO:0000256" key="1">
    <source>
        <dbReference type="ARBA" id="ARBA00006987"/>
    </source>
</evidence>
<dbReference type="Pfam" id="PF03401">
    <property type="entry name" value="TctC"/>
    <property type="match status" value="1"/>
</dbReference>
<dbReference type="OrthoDB" id="9780943at2"/>
<dbReference type="InterPro" id="IPR042100">
    <property type="entry name" value="Bug_dom1"/>
</dbReference>
<dbReference type="Gene3D" id="3.40.190.150">
    <property type="entry name" value="Bordetella uptake gene, domain 1"/>
    <property type="match status" value="1"/>
</dbReference>
<gene>
    <name evidence="3" type="ORF">CEY11_16805</name>
</gene>
<keyword evidence="4" id="KW-1185">Reference proteome</keyword>
<dbReference type="CDD" id="cd07012">
    <property type="entry name" value="PBP2_Bug_TTT"/>
    <property type="match status" value="1"/>
</dbReference>
<feature type="chain" id="PRO_5013279606" description="ABC transporter substrate-binding protein" evidence="2">
    <location>
        <begin position="25"/>
        <end position="325"/>
    </location>
</feature>